<dbReference type="RefSeq" id="WP_050672521.1">
    <property type="nucleotide sequence ID" value="NZ_CVRL01000006.1"/>
</dbReference>
<feature type="region of interest" description="Disordered" evidence="1">
    <location>
        <begin position="216"/>
        <end position="238"/>
    </location>
</feature>
<gene>
    <name evidence="2" type="ORF">NIT7321_00573</name>
</gene>
<dbReference type="Proteomes" id="UP000043764">
    <property type="component" value="Unassembled WGS sequence"/>
</dbReference>
<evidence type="ECO:0000313" key="3">
    <source>
        <dbReference type="Proteomes" id="UP000043764"/>
    </source>
</evidence>
<dbReference type="AlphaFoldDB" id="A0A0H5CY79"/>
<name>A0A0H5CY79_9RHOB</name>
<proteinExistence type="predicted"/>
<keyword evidence="3" id="KW-1185">Reference proteome</keyword>
<sequence length="238" mass="25402">MEALPEQMSQAEFARYCEVSRAAVSQWKANGILLEDAFSKPGKKGKLITAKALAQVAQNRDLGQSLGNGIATKTAADVMPAAPAPEAQPEPVAPVEQLDLPAAVAIPEAQASPAAEPAPQIAPVIAPSDPLKAARLEQMQRKNRMDAISEAQLQGRLVEAAEARAQMARISGMMLQIFEGALPDFAAKLAEKFEVPQRDALHLLRNEFRTVREQASAKHREAASAVGTTAPAKIELED</sequence>
<evidence type="ECO:0000313" key="2">
    <source>
        <dbReference type="EMBL" id="CRL09739.1"/>
    </source>
</evidence>
<dbReference type="EMBL" id="CVRL01000006">
    <property type="protein sequence ID" value="CRL09739.1"/>
    <property type="molecule type" value="Genomic_DNA"/>
</dbReference>
<evidence type="ECO:0000256" key="1">
    <source>
        <dbReference type="SAM" id="MobiDB-lite"/>
    </source>
</evidence>
<organism evidence="2 3">
    <name type="scientific">Phaeobacter italicus</name>
    <dbReference type="NCBI Taxonomy" id="481446"/>
    <lineage>
        <taxon>Bacteria</taxon>
        <taxon>Pseudomonadati</taxon>
        <taxon>Pseudomonadota</taxon>
        <taxon>Alphaproteobacteria</taxon>
        <taxon>Rhodobacterales</taxon>
        <taxon>Roseobacteraceae</taxon>
        <taxon>Phaeobacter</taxon>
    </lineage>
</organism>
<accession>A0A0H5CY79</accession>
<protein>
    <submittedName>
        <fullName evidence="2">Uncharacterized protein</fullName>
    </submittedName>
</protein>
<reference evidence="3" key="1">
    <citation type="submission" date="2015-05" db="EMBL/GenBank/DDBJ databases">
        <authorList>
            <person name="Rodrigo-Torres Lidia"/>
            <person name="Arahal R.David."/>
        </authorList>
    </citation>
    <scope>NUCLEOTIDE SEQUENCE [LARGE SCALE GENOMIC DNA]</scope>
    <source>
        <strain evidence="3">CECT 7321</strain>
    </source>
</reference>